<proteinExistence type="predicted"/>
<organism evidence="1 2">
    <name type="scientific">Panagrolaimus davidi</name>
    <dbReference type="NCBI Taxonomy" id="227884"/>
    <lineage>
        <taxon>Eukaryota</taxon>
        <taxon>Metazoa</taxon>
        <taxon>Ecdysozoa</taxon>
        <taxon>Nematoda</taxon>
        <taxon>Chromadorea</taxon>
        <taxon>Rhabditida</taxon>
        <taxon>Tylenchina</taxon>
        <taxon>Panagrolaimomorpha</taxon>
        <taxon>Panagrolaimoidea</taxon>
        <taxon>Panagrolaimidae</taxon>
        <taxon>Panagrolaimus</taxon>
    </lineage>
</organism>
<sequence length="113" mass="13441">MLRLGSREARFFNRERNVQNGVVVECNFLKADRIALTVVDLARHESVYVLQTCFRARHNADTRSQFYKDERPYEVFENVNFECDENNIVTEKIARNQKKWECFNMGNDVFAVR</sequence>
<dbReference type="AlphaFoldDB" id="A0A914PLL2"/>
<protein>
    <submittedName>
        <fullName evidence="2">Uncharacterized protein</fullName>
    </submittedName>
</protein>
<evidence type="ECO:0000313" key="1">
    <source>
        <dbReference type="Proteomes" id="UP000887578"/>
    </source>
</evidence>
<dbReference type="WBParaSite" id="PDA_v2.g1675.t1">
    <property type="protein sequence ID" value="PDA_v2.g1675.t1"/>
    <property type="gene ID" value="PDA_v2.g1675"/>
</dbReference>
<keyword evidence="1" id="KW-1185">Reference proteome</keyword>
<evidence type="ECO:0000313" key="2">
    <source>
        <dbReference type="WBParaSite" id="PDA_v2.g1675.t1"/>
    </source>
</evidence>
<name>A0A914PLL2_9BILA</name>
<dbReference type="Proteomes" id="UP000887578">
    <property type="component" value="Unplaced"/>
</dbReference>
<accession>A0A914PLL2</accession>
<reference evidence="2" key="1">
    <citation type="submission" date="2022-11" db="UniProtKB">
        <authorList>
            <consortium name="WormBaseParasite"/>
        </authorList>
    </citation>
    <scope>IDENTIFICATION</scope>
</reference>